<sequence length="421" mass="48047">MKFRNHYLIAGLLLKLLTRSVAVTPRFVTMATSCPMPSSNAFKDITSCAKIMDDFTHNTKLDVLQDQPRRYLWTDAFAVCNFIQLYKDTGVKLHLDRAISLVDQVHHTLGRFKSEIDSRLGWISGLDEETGKLHPTQGGLRIGKSMLERGSHESYDDELEWDRDGQYYHYATKWMHALLCVSMITKDDKYVIWAEELVKGVHSKFVYKYGSTLRMYWKMSIDLSRPQVRSMGHHDPLDGLITYRAIKAARPNADIDSEISDLEKICEHKDWSTDDSLGLGSLLSDALRLMKIICVTEDLSGLPLLKKILEDSNKGLKSFARRGLKGKAERRLAFRELGLAIGMSAVPLMQSLIDGNQRIFNQDPSIQKLVTEMKQYMEQFNHDVITFWLDPKSQKFGSWTSHLDINMVMLATSLNSGGFLQ</sequence>
<organism evidence="1 2">
    <name type="scientific">Owenia fusiformis</name>
    <name type="common">Polychaete worm</name>
    <dbReference type="NCBI Taxonomy" id="6347"/>
    <lineage>
        <taxon>Eukaryota</taxon>
        <taxon>Metazoa</taxon>
        <taxon>Spiralia</taxon>
        <taxon>Lophotrochozoa</taxon>
        <taxon>Annelida</taxon>
        <taxon>Polychaeta</taxon>
        <taxon>Sedentaria</taxon>
        <taxon>Canalipalpata</taxon>
        <taxon>Sabellida</taxon>
        <taxon>Oweniida</taxon>
        <taxon>Oweniidae</taxon>
        <taxon>Owenia</taxon>
    </lineage>
</organism>
<reference evidence="1" key="1">
    <citation type="submission" date="2022-03" db="EMBL/GenBank/DDBJ databases">
        <authorList>
            <person name="Martin C."/>
        </authorList>
    </citation>
    <scope>NUCLEOTIDE SEQUENCE</scope>
</reference>
<dbReference type="GO" id="GO:0005975">
    <property type="term" value="P:carbohydrate metabolic process"/>
    <property type="evidence" value="ECO:0007669"/>
    <property type="project" value="InterPro"/>
</dbReference>
<evidence type="ECO:0000313" key="1">
    <source>
        <dbReference type="EMBL" id="CAH1779866.1"/>
    </source>
</evidence>
<dbReference type="SUPFAM" id="SSF48208">
    <property type="entry name" value="Six-hairpin glycosidases"/>
    <property type="match status" value="1"/>
</dbReference>
<protein>
    <submittedName>
        <fullName evidence="1">Uncharacterized protein</fullName>
    </submittedName>
</protein>
<dbReference type="InterPro" id="IPR008928">
    <property type="entry name" value="6-hairpin_glycosidase_sf"/>
</dbReference>
<evidence type="ECO:0000313" key="2">
    <source>
        <dbReference type="Proteomes" id="UP000749559"/>
    </source>
</evidence>
<keyword evidence="2" id="KW-1185">Reference proteome</keyword>
<dbReference type="Proteomes" id="UP000749559">
    <property type="component" value="Unassembled WGS sequence"/>
</dbReference>
<dbReference type="OrthoDB" id="302966at2759"/>
<dbReference type="AlphaFoldDB" id="A0A8J1URR9"/>
<proteinExistence type="predicted"/>
<accession>A0A8J1URR9</accession>
<name>A0A8J1URR9_OWEFU</name>
<dbReference type="EMBL" id="CAIIXF020000003">
    <property type="protein sequence ID" value="CAH1779866.1"/>
    <property type="molecule type" value="Genomic_DNA"/>
</dbReference>
<gene>
    <name evidence="1" type="ORF">OFUS_LOCUS6628</name>
</gene>
<comment type="caution">
    <text evidence="1">The sequence shown here is derived from an EMBL/GenBank/DDBJ whole genome shotgun (WGS) entry which is preliminary data.</text>
</comment>